<evidence type="ECO:0000313" key="12">
    <source>
        <dbReference type="Proteomes" id="UP000515163"/>
    </source>
</evidence>
<dbReference type="CDD" id="cd00637">
    <property type="entry name" value="7tm_classA_rhodopsin-like"/>
    <property type="match status" value="1"/>
</dbReference>
<dbReference type="PANTHER" id="PTHR24249:SF372">
    <property type="entry name" value="G-PROTEIN COUPLED RECEPTORS FAMILY 1 PROFILE DOMAIN-CONTAINING PROTEIN"/>
    <property type="match status" value="1"/>
</dbReference>
<dbReference type="RefSeq" id="XP_031561482.1">
    <property type="nucleotide sequence ID" value="XM_031705622.1"/>
</dbReference>
<comment type="subcellular location">
    <subcellularLocation>
        <location evidence="1">Cell membrane</location>
        <topology evidence="1">Multi-pass membrane protein</topology>
    </subcellularLocation>
</comment>
<keyword evidence="8 9" id="KW-0807">Transducer</keyword>
<feature type="transmembrane region" description="Helical" evidence="10">
    <location>
        <begin position="118"/>
        <end position="140"/>
    </location>
</feature>
<evidence type="ECO:0000256" key="4">
    <source>
        <dbReference type="ARBA" id="ARBA00022989"/>
    </source>
</evidence>
<evidence type="ECO:0000259" key="11">
    <source>
        <dbReference type="PROSITE" id="PS50262"/>
    </source>
</evidence>
<dbReference type="AlphaFoldDB" id="A0A6P8I8R3"/>
<comment type="similarity">
    <text evidence="9">Belongs to the G-protein coupled receptor 1 family.</text>
</comment>
<dbReference type="KEGG" id="aten:116297400"/>
<protein>
    <submittedName>
        <fullName evidence="13">Adrenocorticotropic hormone receptor-like</fullName>
    </submittedName>
</protein>
<feature type="transmembrane region" description="Helical" evidence="10">
    <location>
        <begin position="75"/>
        <end position="93"/>
    </location>
</feature>
<evidence type="ECO:0000256" key="7">
    <source>
        <dbReference type="ARBA" id="ARBA00023170"/>
    </source>
</evidence>
<dbReference type="PRINTS" id="PR00237">
    <property type="entry name" value="GPCRRHODOPSN"/>
</dbReference>
<accession>A0A6P8I8R3</accession>
<dbReference type="InterPro" id="IPR050569">
    <property type="entry name" value="TAAR"/>
</dbReference>
<dbReference type="FunCoup" id="A0A6P8I8R3">
    <property type="interactions" value="670"/>
</dbReference>
<dbReference type="OrthoDB" id="5989708at2759"/>
<keyword evidence="5 9" id="KW-0297">G-protein coupled receptor</keyword>
<evidence type="ECO:0000256" key="1">
    <source>
        <dbReference type="ARBA" id="ARBA00004651"/>
    </source>
</evidence>
<dbReference type="SMART" id="SM01381">
    <property type="entry name" value="7TM_GPCR_Srsx"/>
    <property type="match status" value="1"/>
</dbReference>
<dbReference type="Gene3D" id="1.20.1070.10">
    <property type="entry name" value="Rhodopsin 7-helix transmembrane proteins"/>
    <property type="match status" value="1"/>
</dbReference>
<dbReference type="InParanoid" id="A0A6P8I8R3"/>
<evidence type="ECO:0000256" key="2">
    <source>
        <dbReference type="ARBA" id="ARBA00022475"/>
    </source>
</evidence>
<evidence type="ECO:0000256" key="9">
    <source>
        <dbReference type="RuleBase" id="RU000688"/>
    </source>
</evidence>
<dbReference type="GO" id="GO:0005886">
    <property type="term" value="C:plasma membrane"/>
    <property type="evidence" value="ECO:0007669"/>
    <property type="project" value="UniProtKB-SubCell"/>
</dbReference>
<dbReference type="InterPro" id="IPR000276">
    <property type="entry name" value="GPCR_Rhodpsn"/>
</dbReference>
<evidence type="ECO:0000256" key="10">
    <source>
        <dbReference type="SAM" id="Phobius"/>
    </source>
</evidence>
<dbReference type="InterPro" id="IPR017452">
    <property type="entry name" value="GPCR_Rhodpsn_7TM"/>
</dbReference>
<sequence>MIYNTSRVNCSTAISDYYQTVHLLDVRSVTNFVDHYYGLAIFLLCINIILPFLTVLGNLIVILTVFVYRQLRVPANLLIATLSVSDLLTGLIAQPSHVNYLLRAIQHNTKPCYDTSSIFFHTVAFLTITASITCLGLITYDRYIAIVHSLRYVTIMTLSRTRLAILSLWIISTMMASTVYLLSPLFQEVRFLSYTYGILLCIFIIAIYAKLHRISRKHALRIKNEQSSIGRNKENKLERRSLITISMVIMSLAFSFLPHILLAAKMRLDKSNLLAQDVAKQFTLTVILMNSTINPLLYFFRSPKLRNYSRKLFTKGSTGGVPVIPAFVVSYMRRVSSTN</sequence>
<gene>
    <name evidence="13" type="primary">LOC116297400</name>
</gene>
<keyword evidence="4 10" id="KW-1133">Transmembrane helix</keyword>
<evidence type="ECO:0000256" key="3">
    <source>
        <dbReference type="ARBA" id="ARBA00022692"/>
    </source>
</evidence>
<keyword evidence="12" id="KW-1185">Reference proteome</keyword>
<keyword evidence="7 9" id="KW-0675">Receptor</keyword>
<evidence type="ECO:0000256" key="5">
    <source>
        <dbReference type="ARBA" id="ARBA00023040"/>
    </source>
</evidence>
<name>A0A6P8I8R3_ACTTE</name>
<dbReference type="SUPFAM" id="SSF81321">
    <property type="entry name" value="Family A G protein-coupled receptor-like"/>
    <property type="match status" value="1"/>
</dbReference>
<proteinExistence type="inferred from homology"/>
<dbReference type="PANTHER" id="PTHR24249">
    <property type="entry name" value="HISTAMINE RECEPTOR-RELATED G-PROTEIN COUPLED RECEPTOR"/>
    <property type="match status" value="1"/>
</dbReference>
<organism evidence="12 13">
    <name type="scientific">Actinia tenebrosa</name>
    <name type="common">Australian red waratah sea anemone</name>
    <dbReference type="NCBI Taxonomy" id="6105"/>
    <lineage>
        <taxon>Eukaryota</taxon>
        <taxon>Metazoa</taxon>
        <taxon>Cnidaria</taxon>
        <taxon>Anthozoa</taxon>
        <taxon>Hexacorallia</taxon>
        <taxon>Actiniaria</taxon>
        <taxon>Actiniidae</taxon>
        <taxon>Actinia</taxon>
    </lineage>
</organism>
<feature type="domain" description="G-protein coupled receptors family 1 profile" evidence="11">
    <location>
        <begin position="57"/>
        <end position="298"/>
    </location>
</feature>
<dbReference type="Pfam" id="PF00001">
    <property type="entry name" value="7tm_1"/>
    <property type="match status" value="1"/>
</dbReference>
<keyword evidence="6 10" id="KW-0472">Membrane</keyword>
<feature type="transmembrane region" description="Helical" evidence="10">
    <location>
        <begin position="241"/>
        <end position="262"/>
    </location>
</feature>
<feature type="unsure residue" description="I or L" evidence="13">
    <location>
        <position position="185"/>
    </location>
</feature>
<dbReference type="Proteomes" id="UP000515163">
    <property type="component" value="Unplaced"/>
</dbReference>
<dbReference type="PROSITE" id="PS50262">
    <property type="entry name" value="G_PROTEIN_RECEP_F1_2"/>
    <property type="match status" value="1"/>
</dbReference>
<feature type="transmembrane region" description="Helical" evidence="10">
    <location>
        <begin position="194"/>
        <end position="211"/>
    </location>
</feature>
<dbReference type="GO" id="GO:0004930">
    <property type="term" value="F:G protein-coupled receptor activity"/>
    <property type="evidence" value="ECO:0007669"/>
    <property type="project" value="UniProtKB-KW"/>
</dbReference>
<feature type="transmembrane region" description="Helical" evidence="10">
    <location>
        <begin position="36"/>
        <end position="68"/>
    </location>
</feature>
<evidence type="ECO:0000313" key="13">
    <source>
        <dbReference type="RefSeq" id="XP_031561482.1"/>
    </source>
</evidence>
<evidence type="ECO:0000256" key="8">
    <source>
        <dbReference type="ARBA" id="ARBA00023224"/>
    </source>
</evidence>
<evidence type="ECO:0000256" key="6">
    <source>
        <dbReference type="ARBA" id="ARBA00023136"/>
    </source>
</evidence>
<feature type="transmembrane region" description="Helical" evidence="10">
    <location>
        <begin position="161"/>
        <end position="182"/>
    </location>
</feature>
<keyword evidence="2" id="KW-1003">Cell membrane</keyword>
<keyword evidence="3 9" id="KW-0812">Transmembrane</keyword>
<reference evidence="13" key="1">
    <citation type="submission" date="2025-08" db="UniProtKB">
        <authorList>
            <consortium name="RefSeq"/>
        </authorList>
    </citation>
    <scope>IDENTIFICATION</scope>
    <source>
        <tissue evidence="13">Tentacle</tissue>
    </source>
</reference>
<dbReference type="PROSITE" id="PS00237">
    <property type="entry name" value="G_PROTEIN_RECEP_F1_1"/>
    <property type="match status" value="1"/>
</dbReference>
<feature type="transmembrane region" description="Helical" evidence="10">
    <location>
        <begin position="282"/>
        <end position="300"/>
    </location>
</feature>